<evidence type="ECO:0000256" key="3">
    <source>
        <dbReference type="RuleBase" id="RU000363"/>
    </source>
</evidence>
<dbReference type="GO" id="GO:0005829">
    <property type="term" value="C:cytosol"/>
    <property type="evidence" value="ECO:0007669"/>
    <property type="project" value="TreeGrafter"/>
</dbReference>
<dbReference type="AlphaFoldDB" id="A0A3N1H3P6"/>
<accession>A0A3N1H3P6</accession>
<evidence type="ECO:0000313" key="4">
    <source>
        <dbReference type="EMBL" id="ROP37129.1"/>
    </source>
</evidence>
<organism evidence="4 5">
    <name type="scientific">Saccharothrix texasensis</name>
    <dbReference type="NCBI Taxonomy" id="103734"/>
    <lineage>
        <taxon>Bacteria</taxon>
        <taxon>Bacillati</taxon>
        <taxon>Actinomycetota</taxon>
        <taxon>Actinomycetes</taxon>
        <taxon>Pseudonocardiales</taxon>
        <taxon>Pseudonocardiaceae</taxon>
        <taxon>Saccharothrix</taxon>
    </lineage>
</organism>
<dbReference type="Pfam" id="PF00106">
    <property type="entry name" value="adh_short"/>
    <property type="match status" value="1"/>
</dbReference>
<dbReference type="PANTHER" id="PTHR43391:SF91">
    <property type="entry name" value="OS04G0390700 PROTEIN"/>
    <property type="match status" value="1"/>
</dbReference>
<comment type="caution">
    <text evidence="4">The sequence shown here is derived from an EMBL/GenBank/DDBJ whole genome shotgun (WGS) entry which is preliminary data.</text>
</comment>
<dbReference type="Proteomes" id="UP000268727">
    <property type="component" value="Unassembled WGS sequence"/>
</dbReference>
<dbReference type="InterPro" id="IPR036291">
    <property type="entry name" value="NAD(P)-bd_dom_sf"/>
</dbReference>
<dbReference type="PANTHER" id="PTHR43391">
    <property type="entry name" value="RETINOL DEHYDROGENASE-RELATED"/>
    <property type="match status" value="1"/>
</dbReference>
<protein>
    <submittedName>
        <fullName evidence="4">NAD(P)-dependent dehydrogenase (Short-subunit alcohol dehydrogenase family)</fullName>
    </submittedName>
</protein>
<dbReference type="RefSeq" id="WP_123742978.1">
    <property type="nucleotide sequence ID" value="NZ_RJKM01000001.1"/>
</dbReference>
<keyword evidence="5" id="KW-1185">Reference proteome</keyword>
<dbReference type="OrthoDB" id="3212478at2"/>
<dbReference type="GO" id="GO:0016491">
    <property type="term" value="F:oxidoreductase activity"/>
    <property type="evidence" value="ECO:0007669"/>
    <property type="project" value="UniProtKB-KW"/>
</dbReference>
<name>A0A3N1H3P6_9PSEU</name>
<dbReference type="PRINTS" id="PR00080">
    <property type="entry name" value="SDRFAMILY"/>
</dbReference>
<evidence type="ECO:0000313" key="5">
    <source>
        <dbReference type="Proteomes" id="UP000268727"/>
    </source>
</evidence>
<keyword evidence="2" id="KW-0560">Oxidoreductase</keyword>
<reference evidence="4 5" key="1">
    <citation type="submission" date="2018-11" db="EMBL/GenBank/DDBJ databases">
        <title>Sequencing the genomes of 1000 actinobacteria strains.</title>
        <authorList>
            <person name="Klenk H.-P."/>
        </authorList>
    </citation>
    <scope>NUCLEOTIDE SEQUENCE [LARGE SCALE GENOMIC DNA]</scope>
    <source>
        <strain evidence="4 5">DSM 44231</strain>
    </source>
</reference>
<dbReference type="SUPFAM" id="SSF51735">
    <property type="entry name" value="NAD(P)-binding Rossmann-fold domains"/>
    <property type="match status" value="1"/>
</dbReference>
<dbReference type="Gene3D" id="3.40.50.720">
    <property type="entry name" value="NAD(P)-binding Rossmann-like Domain"/>
    <property type="match status" value="1"/>
</dbReference>
<proteinExistence type="inferred from homology"/>
<gene>
    <name evidence="4" type="ORF">EDD40_2417</name>
</gene>
<dbReference type="InterPro" id="IPR020904">
    <property type="entry name" value="Sc_DH/Rdtase_CS"/>
</dbReference>
<evidence type="ECO:0000256" key="2">
    <source>
        <dbReference type="ARBA" id="ARBA00023002"/>
    </source>
</evidence>
<dbReference type="EMBL" id="RJKM01000001">
    <property type="protein sequence ID" value="ROP37129.1"/>
    <property type="molecule type" value="Genomic_DNA"/>
</dbReference>
<sequence>MITAGKAVLVTGANRGIGKALVDEALRRGARRVYAGTRQPLAHPDDRVTPVTLDVTDVTHIRAAVERVDSLDVLINNAGIAAVDDLTDTTVLDRMLAVNFYGAHHVTQAFLPLLTESAGAIATNMSLTAIAPYPLAASYSISKAAVLAMTQSLRAILASRGVRVHAILTGPADTDMGARFDVLPRTPPELVARNIFEGIEDEVEDIFPDPMSQDMADSWHNGSTKELERRLAEMYAERV</sequence>
<dbReference type="PROSITE" id="PS00061">
    <property type="entry name" value="ADH_SHORT"/>
    <property type="match status" value="1"/>
</dbReference>
<dbReference type="InterPro" id="IPR002347">
    <property type="entry name" value="SDR_fam"/>
</dbReference>
<comment type="similarity">
    <text evidence="1 3">Belongs to the short-chain dehydrogenases/reductases (SDR) family.</text>
</comment>
<evidence type="ECO:0000256" key="1">
    <source>
        <dbReference type="ARBA" id="ARBA00006484"/>
    </source>
</evidence>
<dbReference type="PRINTS" id="PR00081">
    <property type="entry name" value="GDHRDH"/>
</dbReference>